<name>A0A1G8PHL5_9RHOB</name>
<feature type="region of interest" description="Disordered" evidence="4">
    <location>
        <begin position="1"/>
        <end position="22"/>
    </location>
</feature>
<dbReference type="NCBIfam" id="NF037995">
    <property type="entry name" value="TRAP_S1"/>
    <property type="match status" value="1"/>
</dbReference>
<dbReference type="Gene3D" id="3.40.190.170">
    <property type="entry name" value="Bacterial extracellular solute-binding protein, family 7"/>
    <property type="match status" value="1"/>
</dbReference>
<accession>A0A1G8PHL5</accession>
<dbReference type="InterPro" id="IPR038404">
    <property type="entry name" value="TRAP_DctP_sf"/>
</dbReference>
<comment type="subcellular location">
    <subcellularLocation>
        <location evidence="1">Periplasm</location>
    </subcellularLocation>
</comment>
<sequence>MRPSDARPHKHPPAPPLTPPRLGRRAVLAGLGATLAAPARAGRTRITLRLHHFLPPMAPMQTAVFEPWAAALAEASEGGLDLQIFPAMQLGGRPPQLADQARSGIADLVWAMPAYTPRRFPVAETMGLPFMVTSAEQTSVALHRLMTEFGGQDFAGTRPLAFWVHAGGKLHLRDAPVAGAADLRGLKLRSPSASMGDLLARLGAEPVFFPVTEMVTGLSTGVIDGCCLPYEVVPAFRLQELTRFSSEPEPGGRGLYGNSNVLLMNARRHDSLPAELRAVLDGLSGPDLSRRIGASFDRFETAGRQVVLAQGNTITPLPAAELARWREAALPVHADWIRVLEEAGLDGAAILSRAEALLAAGV</sequence>
<evidence type="ECO:0000256" key="4">
    <source>
        <dbReference type="SAM" id="MobiDB-lite"/>
    </source>
</evidence>
<dbReference type="Proteomes" id="UP000199093">
    <property type="component" value="Unassembled WGS sequence"/>
</dbReference>
<keyword evidence="3" id="KW-0574">Periplasm</keyword>
<evidence type="ECO:0000313" key="5">
    <source>
        <dbReference type="EMBL" id="SDI92014.1"/>
    </source>
</evidence>
<evidence type="ECO:0000256" key="2">
    <source>
        <dbReference type="ARBA" id="ARBA00022729"/>
    </source>
</evidence>
<organism evidence="5 6">
    <name type="scientific">Salipiger marinus</name>
    <dbReference type="NCBI Taxonomy" id="555512"/>
    <lineage>
        <taxon>Bacteria</taxon>
        <taxon>Pseudomonadati</taxon>
        <taxon>Pseudomonadota</taxon>
        <taxon>Alphaproteobacteria</taxon>
        <taxon>Rhodobacterales</taxon>
        <taxon>Roseobacteraceae</taxon>
        <taxon>Salipiger</taxon>
    </lineage>
</organism>
<dbReference type="EMBL" id="FNEJ01000012">
    <property type="protein sequence ID" value="SDI92014.1"/>
    <property type="molecule type" value="Genomic_DNA"/>
</dbReference>
<keyword evidence="6" id="KW-1185">Reference proteome</keyword>
<dbReference type="AlphaFoldDB" id="A0A1G8PHL5"/>
<dbReference type="GO" id="GO:0042597">
    <property type="term" value="C:periplasmic space"/>
    <property type="evidence" value="ECO:0007669"/>
    <property type="project" value="UniProtKB-SubCell"/>
</dbReference>
<evidence type="ECO:0000256" key="1">
    <source>
        <dbReference type="ARBA" id="ARBA00004418"/>
    </source>
</evidence>
<reference evidence="5 6" key="1">
    <citation type="submission" date="2016-10" db="EMBL/GenBank/DDBJ databases">
        <authorList>
            <person name="de Groot N.N."/>
        </authorList>
    </citation>
    <scope>NUCLEOTIDE SEQUENCE [LARGE SCALE GENOMIC DNA]</scope>
    <source>
        <strain evidence="5 6">DSM 26424</strain>
    </source>
</reference>
<dbReference type="CDD" id="cd13665">
    <property type="entry name" value="PBP2_TRAP_Dctp3_4"/>
    <property type="match status" value="1"/>
</dbReference>
<keyword evidence="2" id="KW-0732">Signal</keyword>
<dbReference type="PANTHER" id="PTHR33376:SF15">
    <property type="entry name" value="BLL6794 PROTEIN"/>
    <property type="match status" value="1"/>
</dbReference>
<proteinExistence type="predicted"/>
<dbReference type="RefSeq" id="WP_242656746.1">
    <property type="nucleotide sequence ID" value="NZ_FNEJ01000012.1"/>
</dbReference>
<dbReference type="InterPro" id="IPR018389">
    <property type="entry name" value="DctP_fam"/>
</dbReference>
<dbReference type="GO" id="GO:0055085">
    <property type="term" value="P:transmembrane transport"/>
    <property type="evidence" value="ECO:0007669"/>
    <property type="project" value="InterPro"/>
</dbReference>
<dbReference type="STRING" id="555512.SAMN04487993_1012147"/>
<evidence type="ECO:0000313" key="6">
    <source>
        <dbReference type="Proteomes" id="UP000199093"/>
    </source>
</evidence>
<dbReference type="PANTHER" id="PTHR33376">
    <property type="match status" value="1"/>
</dbReference>
<protein>
    <submittedName>
        <fullName evidence="5">TRAP-type C4-dicarboxylate transport system, substrate-binding protein</fullName>
    </submittedName>
</protein>
<gene>
    <name evidence="5" type="ORF">SAMN04487993_1012147</name>
</gene>
<evidence type="ECO:0000256" key="3">
    <source>
        <dbReference type="ARBA" id="ARBA00022764"/>
    </source>
</evidence>
<dbReference type="Pfam" id="PF03480">
    <property type="entry name" value="DctP"/>
    <property type="match status" value="1"/>
</dbReference>